<organism evidence="2 3">
    <name type="scientific">Caenorhabditis elegans</name>
    <dbReference type="NCBI Taxonomy" id="6239"/>
    <lineage>
        <taxon>Eukaryota</taxon>
        <taxon>Metazoa</taxon>
        <taxon>Ecdysozoa</taxon>
        <taxon>Nematoda</taxon>
        <taxon>Chromadorea</taxon>
        <taxon>Rhabditida</taxon>
        <taxon>Rhabditina</taxon>
        <taxon>Rhabditomorpha</taxon>
        <taxon>Rhabditoidea</taxon>
        <taxon>Rhabditidae</taxon>
        <taxon>Peloderinae</taxon>
        <taxon>Caenorhabditis</taxon>
    </lineage>
</organism>
<evidence type="ECO:0000313" key="2">
    <source>
        <dbReference type="EMBL" id="CAA95807.1"/>
    </source>
</evidence>
<reference evidence="2 3" key="1">
    <citation type="journal article" date="1998" name="Science">
        <title>Genome sequence of the nematode C. elegans: a platform for investigating biology.</title>
        <authorList>
            <consortium name="The C. elegans sequencing consortium"/>
            <person name="Sulson J.E."/>
            <person name="Waterston R."/>
        </authorList>
    </citation>
    <scope>NUCLEOTIDE SEQUENCE [LARGE SCALE GENOMIC DNA]</scope>
    <source>
        <strain evidence="2 3">Bristol N2</strain>
    </source>
</reference>
<accession>Q14V30</accession>
<dbReference type="WormBase" id="F22D6.8">
    <property type="protein sequence ID" value="CE05689"/>
    <property type="gene ID" value="WBGene00043279"/>
</dbReference>
<gene>
    <name evidence="2" type="ORF">CELE_F22D6.8</name>
    <name evidence="2 4" type="ORF">F22D6.8</name>
</gene>
<feature type="region of interest" description="Disordered" evidence="1">
    <location>
        <begin position="30"/>
        <end position="53"/>
    </location>
</feature>
<proteinExistence type="predicted"/>
<dbReference type="HOGENOM" id="CLU_2308562_0_0_1"/>
<dbReference type="PaxDb" id="6239-F22D6.8.2"/>
<dbReference type="AlphaFoldDB" id="Q14V30"/>
<evidence type="ECO:0000256" key="1">
    <source>
        <dbReference type="SAM" id="MobiDB-lite"/>
    </source>
</evidence>
<keyword evidence="3" id="KW-1185">Reference proteome</keyword>
<dbReference type="Bgee" id="WBGene00043279">
    <property type="expression patterns" value="Expressed in germ line (C elegans) and 4 other cell types or tissues"/>
</dbReference>
<name>Q14V30_CAEEL</name>
<sequence length="100" mass="11458">MYKIVNNDQNKRLVIAKSNDCSMLAEKKKLPISDSKDAPKRGRKAKAKPEDGYEAHEPRDVKYFLSLVFTTKMIQMLIDLKFIVPSTVPSKKIVKSYLLN</sequence>
<evidence type="ECO:0000313" key="3">
    <source>
        <dbReference type="Proteomes" id="UP000001940"/>
    </source>
</evidence>
<dbReference type="GO" id="GO:0005840">
    <property type="term" value="C:ribosome"/>
    <property type="evidence" value="ECO:0007669"/>
    <property type="project" value="UniProtKB-KW"/>
</dbReference>
<evidence type="ECO:0000313" key="4">
    <source>
        <dbReference type="WormBase" id="F22D6.8"/>
    </source>
</evidence>
<dbReference type="InParanoid" id="Q14V30"/>
<dbReference type="Proteomes" id="UP000001940">
    <property type="component" value="Chromosome I"/>
</dbReference>
<keyword evidence="2" id="KW-0687">Ribonucleoprotein</keyword>
<dbReference type="EMBL" id="BX284601">
    <property type="protein sequence ID" value="CAA95807.1"/>
    <property type="molecule type" value="Genomic_DNA"/>
</dbReference>
<protein>
    <submittedName>
        <fullName evidence="2">40S ribosomal protein S25</fullName>
    </submittedName>
</protein>
<feature type="compositionally biased region" description="Basic and acidic residues" evidence="1">
    <location>
        <begin position="30"/>
        <end position="40"/>
    </location>
</feature>
<keyword evidence="2" id="KW-0689">Ribosomal protein</keyword>
<dbReference type="AGR" id="WB:WBGene00043279"/>
<dbReference type="UCSC" id="F22D6.8">
    <property type="organism name" value="c. elegans"/>
</dbReference>